<evidence type="ECO:0000313" key="1">
    <source>
        <dbReference type="EMBL" id="PRP87516.1"/>
    </source>
</evidence>
<dbReference type="InParanoid" id="A0A2P6NUA2"/>
<name>A0A2P6NUA2_9EUKA</name>
<gene>
    <name evidence="1" type="ORF">PROFUN_00727</name>
</gene>
<evidence type="ECO:0000313" key="2">
    <source>
        <dbReference type="Proteomes" id="UP000241769"/>
    </source>
</evidence>
<reference evidence="1 2" key="1">
    <citation type="journal article" date="2018" name="Genome Biol. Evol.">
        <title>Multiple Roots of Fruiting Body Formation in Amoebozoa.</title>
        <authorList>
            <person name="Hillmann F."/>
            <person name="Forbes G."/>
            <person name="Novohradska S."/>
            <person name="Ferling I."/>
            <person name="Riege K."/>
            <person name="Groth M."/>
            <person name="Westermann M."/>
            <person name="Marz M."/>
            <person name="Spaller T."/>
            <person name="Winckler T."/>
            <person name="Schaap P."/>
            <person name="Glockner G."/>
        </authorList>
    </citation>
    <scope>NUCLEOTIDE SEQUENCE [LARGE SCALE GENOMIC DNA]</scope>
    <source>
        <strain evidence="1 2">Jena</strain>
    </source>
</reference>
<dbReference type="Proteomes" id="UP000241769">
    <property type="component" value="Unassembled WGS sequence"/>
</dbReference>
<accession>A0A2P6NUA2</accession>
<proteinExistence type="predicted"/>
<protein>
    <submittedName>
        <fullName evidence="1">Uncharacterized protein</fullName>
    </submittedName>
</protein>
<organism evidence="1 2">
    <name type="scientific">Planoprotostelium fungivorum</name>
    <dbReference type="NCBI Taxonomy" id="1890364"/>
    <lineage>
        <taxon>Eukaryota</taxon>
        <taxon>Amoebozoa</taxon>
        <taxon>Evosea</taxon>
        <taxon>Variosea</taxon>
        <taxon>Cavosteliida</taxon>
        <taxon>Cavosteliaceae</taxon>
        <taxon>Planoprotostelium</taxon>
    </lineage>
</organism>
<sequence>MLFSSALVGNSKLIFTPFELIYAHRKHWERGLPPPTDNQPHEVQCQGSDRHIVILDKNTVSSLILMLFGEQRDAFSTSNRDDSYNGLSYNQTERFPSFSSPQTQAEIYVRRPVLSTCTDSKKAETQRATIAGGPASQQVCWRGGGRLYPQCFTWA</sequence>
<comment type="caution">
    <text evidence="1">The sequence shown here is derived from an EMBL/GenBank/DDBJ whole genome shotgun (WGS) entry which is preliminary data.</text>
</comment>
<keyword evidence="2" id="KW-1185">Reference proteome</keyword>
<dbReference type="AlphaFoldDB" id="A0A2P6NUA2"/>
<dbReference type="EMBL" id="MDYQ01000020">
    <property type="protein sequence ID" value="PRP87516.1"/>
    <property type="molecule type" value="Genomic_DNA"/>
</dbReference>